<gene>
    <name evidence="2" type="ORF">FC756_22050</name>
</gene>
<protein>
    <submittedName>
        <fullName evidence="2">Uncharacterized protein</fullName>
    </submittedName>
</protein>
<dbReference type="AlphaFoldDB" id="A0A4U2Y0E7"/>
<sequence length="106" mass="11965">MPNGSIRISRKLTGNDSKSKLRKVERGEEKEVKEKKWGKFFTKAPKLFNKLSKSTNPGGVLINLVSVVSHPIETTKSIDNAIKDFYEKENSMAMPIQETTNKTNPK</sequence>
<dbReference type="Proteomes" id="UP000308744">
    <property type="component" value="Unassembled WGS sequence"/>
</dbReference>
<dbReference type="EMBL" id="SZPU01000101">
    <property type="protein sequence ID" value="TKI53800.1"/>
    <property type="molecule type" value="Genomic_DNA"/>
</dbReference>
<dbReference type="RefSeq" id="WP_107897857.1">
    <property type="nucleotide sequence ID" value="NZ_PYWM01000067.1"/>
</dbReference>
<comment type="caution">
    <text evidence="2">The sequence shown here is derived from an EMBL/GenBank/DDBJ whole genome shotgun (WGS) entry which is preliminary data.</text>
</comment>
<evidence type="ECO:0000313" key="3">
    <source>
        <dbReference type="Proteomes" id="UP000308744"/>
    </source>
</evidence>
<feature type="compositionally biased region" description="Basic and acidic residues" evidence="1">
    <location>
        <begin position="17"/>
        <end position="28"/>
    </location>
</feature>
<evidence type="ECO:0000256" key="1">
    <source>
        <dbReference type="SAM" id="MobiDB-lite"/>
    </source>
</evidence>
<reference evidence="2 3" key="1">
    <citation type="submission" date="2019-04" db="EMBL/GenBank/DDBJ databases">
        <title>Lysinibacillus genome sequencing.</title>
        <authorList>
            <person name="Dunlap C."/>
        </authorList>
    </citation>
    <scope>NUCLEOTIDE SEQUENCE [LARGE SCALE GENOMIC DNA]</scope>
    <source>
        <strain evidence="2 3">CCTCC AB 2010389</strain>
    </source>
</reference>
<name>A0A4U2Y0E7_9BACI</name>
<feature type="region of interest" description="Disordered" evidence="1">
    <location>
        <begin position="1"/>
        <end position="28"/>
    </location>
</feature>
<accession>A0A4U2Y0E7</accession>
<organism evidence="2 3">
    <name type="scientific">Lysinibacillus mangiferihumi</name>
    <dbReference type="NCBI Taxonomy" id="1130819"/>
    <lineage>
        <taxon>Bacteria</taxon>
        <taxon>Bacillati</taxon>
        <taxon>Bacillota</taxon>
        <taxon>Bacilli</taxon>
        <taxon>Bacillales</taxon>
        <taxon>Bacillaceae</taxon>
        <taxon>Lysinibacillus</taxon>
    </lineage>
</organism>
<proteinExistence type="predicted"/>
<evidence type="ECO:0000313" key="2">
    <source>
        <dbReference type="EMBL" id="TKI53800.1"/>
    </source>
</evidence>
<keyword evidence="3" id="KW-1185">Reference proteome</keyword>